<protein>
    <submittedName>
        <fullName evidence="1">Protein arginine N-methyltransferase</fullName>
    </submittedName>
</protein>
<organism evidence="1">
    <name type="scientific">Rhizophora mucronata</name>
    <name type="common">Asiatic mangrove</name>
    <dbReference type="NCBI Taxonomy" id="61149"/>
    <lineage>
        <taxon>Eukaryota</taxon>
        <taxon>Viridiplantae</taxon>
        <taxon>Streptophyta</taxon>
        <taxon>Embryophyta</taxon>
        <taxon>Tracheophyta</taxon>
        <taxon>Spermatophyta</taxon>
        <taxon>Magnoliopsida</taxon>
        <taxon>eudicotyledons</taxon>
        <taxon>Gunneridae</taxon>
        <taxon>Pentapetalae</taxon>
        <taxon>rosids</taxon>
        <taxon>fabids</taxon>
        <taxon>Malpighiales</taxon>
        <taxon>Rhizophoraceae</taxon>
        <taxon>Rhizophora</taxon>
    </lineage>
</organism>
<dbReference type="AlphaFoldDB" id="A0A2P2MP20"/>
<name>A0A2P2MP20_RHIMU</name>
<reference evidence="1" key="1">
    <citation type="submission" date="2018-02" db="EMBL/GenBank/DDBJ databases">
        <title>Rhizophora mucronata_Transcriptome.</title>
        <authorList>
            <person name="Meera S.P."/>
            <person name="Sreeshan A."/>
            <person name="Augustine A."/>
        </authorList>
    </citation>
    <scope>NUCLEOTIDE SEQUENCE</scope>
    <source>
        <tissue evidence="1">Leaf</tissue>
    </source>
</reference>
<evidence type="ECO:0000313" key="1">
    <source>
        <dbReference type="EMBL" id="MBX31950.1"/>
    </source>
</evidence>
<dbReference type="GO" id="GO:0008168">
    <property type="term" value="F:methyltransferase activity"/>
    <property type="evidence" value="ECO:0007669"/>
    <property type="project" value="UniProtKB-KW"/>
</dbReference>
<keyword evidence="1" id="KW-0808">Transferase</keyword>
<proteinExistence type="predicted"/>
<keyword evidence="1" id="KW-0489">Methyltransferase</keyword>
<dbReference type="GO" id="GO:0032259">
    <property type="term" value="P:methylation"/>
    <property type="evidence" value="ECO:0007669"/>
    <property type="project" value="UniProtKB-KW"/>
</dbReference>
<dbReference type="EMBL" id="GGEC01051463">
    <property type="protein sequence ID" value="MBX31947.1"/>
    <property type="molecule type" value="Transcribed_RNA"/>
</dbReference>
<accession>A0A2P2MP20</accession>
<sequence>MDFLALYRFLPVSLLLTIHSDYAFFYFSVVHLTTFRSINAFEVFIYNGQCDLFPFGFLSLLNVCVLHDSDESHLQAKLDAARQ</sequence>
<dbReference type="EMBL" id="GGEC01051466">
    <property type="protein sequence ID" value="MBX31950.1"/>
    <property type="molecule type" value="Transcribed_RNA"/>
</dbReference>